<evidence type="ECO:0000313" key="3">
    <source>
        <dbReference type="Proteomes" id="UP001451303"/>
    </source>
</evidence>
<protein>
    <submittedName>
        <fullName evidence="2">Uncharacterized protein</fullName>
    </submittedName>
</protein>
<sequence>MLRSANAELYQTYFPAMNQEASTRNDEVQRRRWALGKIQAFKQSIGENEHNPSPGYALNKEPGYARVGYIWSMAYGCLFPVDRFNDELLRSVREQLPSVFEMALFCYLEAWEEWVKQMMVHCAQYLDYRLARLKQHQEMVEAIMGDGRAPGPETDDEGDEMAEGDKKLAN</sequence>
<reference evidence="2 3" key="1">
    <citation type="submission" date="2023-09" db="EMBL/GenBank/DDBJ databases">
        <title>Multi-omics analysis of a traditional fermented food reveals byproduct-associated fungal strains for waste-to-food upcycling.</title>
        <authorList>
            <consortium name="Lawrence Berkeley National Laboratory"/>
            <person name="Rekdal V.M."/>
            <person name="Villalobos-Escobedo J.M."/>
            <person name="Rodriguez-Valeron N."/>
            <person name="Garcia M.O."/>
            <person name="Vasquez D.P."/>
            <person name="Damayanti I."/>
            <person name="Sorensen P.M."/>
            <person name="Baidoo E.E."/>
            <person name="De Carvalho A.C."/>
            <person name="Riley R."/>
            <person name="Lipzen A."/>
            <person name="He G."/>
            <person name="Yan M."/>
            <person name="Haridas S."/>
            <person name="Daum C."/>
            <person name="Yoshinaga Y."/>
            <person name="Ng V."/>
            <person name="Grigoriev I.V."/>
            <person name="Munk R."/>
            <person name="Nuraida L."/>
            <person name="Wijaya C.H."/>
            <person name="Morales P.-C."/>
            <person name="Keasling J.D."/>
        </authorList>
    </citation>
    <scope>NUCLEOTIDE SEQUENCE [LARGE SCALE GENOMIC DNA]</scope>
    <source>
        <strain evidence="2 3">FGSC 2613</strain>
    </source>
</reference>
<organism evidence="2 3">
    <name type="scientific">Neurospora intermedia</name>
    <dbReference type="NCBI Taxonomy" id="5142"/>
    <lineage>
        <taxon>Eukaryota</taxon>
        <taxon>Fungi</taxon>
        <taxon>Dikarya</taxon>
        <taxon>Ascomycota</taxon>
        <taxon>Pezizomycotina</taxon>
        <taxon>Sordariomycetes</taxon>
        <taxon>Sordariomycetidae</taxon>
        <taxon>Sordariales</taxon>
        <taxon>Sordariaceae</taxon>
        <taxon>Neurospora</taxon>
    </lineage>
</organism>
<evidence type="ECO:0000313" key="2">
    <source>
        <dbReference type="EMBL" id="KAL0471735.1"/>
    </source>
</evidence>
<name>A0ABR3DGB8_NEUIN</name>
<comment type="caution">
    <text evidence="2">The sequence shown here is derived from an EMBL/GenBank/DDBJ whole genome shotgun (WGS) entry which is preliminary data.</text>
</comment>
<gene>
    <name evidence="2" type="ORF">QR685DRAFT_440276</name>
</gene>
<evidence type="ECO:0000256" key="1">
    <source>
        <dbReference type="SAM" id="MobiDB-lite"/>
    </source>
</evidence>
<feature type="region of interest" description="Disordered" evidence="1">
    <location>
        <begin position="145"/>
        <end position="170"/>
    </location>
</feature>
<feature type="compositionally biased region" description="Acidic residues" evidence="1">
    <location>
        <begin position="153"/>
        <end position="162"/>
    </location>
</feature>
<proteinExistence type="predicted"/>
<accession>A0ABR3DGB8</accession>
<keyword evidence="3" id="KW-1185">Reference proteome</keyword>
<dbReference type="EMBL" id="JAVLET010000003">
    <property type="protein sequence ID" value="KAL0471735.1"/>
    <property type="molecule type" value="Genomic_DNA"/>
</dbReference>
<dbReference type="Proteomes" id="UP001451303">
    <property type="component" value="Unassembled WGS sequence"/>
</dbReference>